<dbReference type="InterPro" id="IPR000719">
    <property type="entry name" value="Prot_kinase_dom"/>
</dbReference>
<proteinExistence type="predicted"/>
<dbReference type="SUPFAM" id="SSF56112">
    <property type="entry name" value="Protein kinase-like (PK-like)"/>
    <property type="match status" value="1"/>
</dbReference>
<dbReference type="Pfam" id="PF07714">
    <property type="entry name" value="PK_Tyr_Ser-Thr"/>
    <property type="match status" value="1"/>
</dbReference>
<keyword evidence="2" id="KW-0418">Kinase</keyword>
<dbReference type="PROSITE" id="PS50011">
    <property type="entry name" value="PROTEIN_KINASE_DOM"/>
    <property type="match status" value="1"/>
</dbReference>
<evidence type="ECO:0000256" key="2">
    <source>
        <dbReference type="ARBA" id="ARBA00022527"/>
    </source>
</evidence>
<sequence length="361" mass="40679">MANKKSGLSRFFGFASRSSNGDAEHDTSITKRSSNGDAEDDTSITKFTFQELAAATRNFAPESLLGEGEYGRTNVQMLSSQVVAVRQVDEDTISTVYRFRDQSIRSTIHLRSLLHHPNIVDMIGYSINDKDELFFVYEFMPLGCLTHHLHEPLDWNTRMKIAAGAAKGIKCLHDKPFPLVIHGKGYHPKLADFLVFRQRIPEPGESTHCRFFGRHCHRHAPEFLHEFELTQQSDIYCFGVVLLELISGRMAAVNPNLVKWAKHILVVDSAEFTTVADPVLKGQYPEQGLYQALFLAAECLHGKDVSRPRMGYVVNVLSNLASEIYDPNAIQINQAGTLAIGKIEKERLTAQWQHAWFSYIG</sequence>
<dbReference type="Gene3D" id="1.10.510.10">
    <property type="entry name" value="Transferase(Phosphotransferase) domain 1"/>
    <property type="match status" value="1"/>
</dbReference>
<feature type="region of interest" description="Disordered" evidence="4">
    <location>
        <begin position="17"/>
        <end position="40"/>
    </location>
</feature>
<accession>A0AA42B170</accession>
<feature type="domain" description="Protein kinase" evidence="5">
    <location>
        <begin position="59"/>
        <end position="320"/>
    </location>
</feature>
<keyword evidence="3" id="KW-0472">Membrane</keyword>
<keyword evidence="2" id="KW-0723">Serine/threonine-protein kinase</keyword>
<gene>
    <name evidence="6" type="ORF">MKW94_005879</name>
</gene>
<dbReference type="GO" id="GO:0016020">
    <property type="term" value="C:membrane"/>
    <property type="evidence" value="ECO:0007669"/>
    <property type="project" value="UniProtKB-SubCell"/>
</dbReference>
<dbReference type="AlphaFoldDB" id="A0AA42B170"/>
<dbReference type="InterPro" id="IPR001245">
    <property type="entry name" value="Ser-Thr/Tyr_kinase_cat_dom"/>
</dbReference>
<reference evidence="6" key="1">
    <citation type="submission" date="2022-03" db="EMBL/GenBank/DDBJ databases">
        <title>A functionally conserved STORR gene fusion in Papaver species that diverged 16.8 million years ago.</title>
        <authorList>
            <person name="Catania T."/>
        </authorList>
    </citation>
    <scope>NUCLEOTIDE SEQUENCE</scope>
    <source>
        <strain evidence="6">S-191538</strain>
    </source>
</reference>
<evidence type="ECO:0000313" key="6">
    <source>
        <dbReference type="EMBL" id="MCL7047354.1"/>
    </source>
</evidence>
<dbReference type="PANTHER" id="PTHR47985:SF44">
    <property type="entry name" value="SERINE_THREONINE-PROTEIN KINASE PBS1"/>
    <property type="match status" value="1"/>
</dbReference>
<dbReference type="GO" id="GO:0004674">
    <property type="term" value="F:protein serine/threonine kinase activity"/>
    <property type="evidence" value="ECO:0007669"/>
    <property type="project" value="UniProtKB-KW"/>
</dbReference>
<evidence type="ECO:0000256" key="3">
    <source>
        <dbReference type="ARBA" id="ARBA00023136"/>
    </source>
</evidence>
<keyword evidence="7" id="KW-1185">Reference proteome</keyword>
<comment type="subcellular location">
    <subcellularLocation>
        <location evidence="1">Membrane</location>
    </subcellularLocation>
</comment>
<keyword evidence="2" id="KW-0808">Transferase</keyword>
<dbReference type="GO" id="GO:0005524">
    <property type="term" value="F:ATP binding"/>
    <property type="evidence" value="ECO:0007669"/>
    <property type="project" value="InterPro"/>
</dbReference>
<dbReference type="Proteomes" id="UP001177140">
    <property type="component" value="Unassembled WGS sequence"/>
</dbReference>
<dbReference type="InterPro" id="IPR011009">
    <property type="entry name" value="Kinase-like_dom_sf"/>
</dbReference>
<evidence type="ECO:0000259" key="5">
    <source>
        <dbReference type="PROSITE" id="PS50011"/>
    </source>
</evidence>
<evidence type="ECO:0000256" key="4">
    <source>
        <dbReference type="SAM" id="MobiDB-lite"/>
    </source>
</evidence>
<organism evidence="6 7">
    <name type="scientific">Papaver nudicaule</name>
    <name type="common">Iceland poppy</name>
    <dbReference type="NCBI Taxonomy" id="74823"/>
    <lineage>
        <taxon>Eukaryota</taxon>
        <taxon>Viridiplantae</taxon>
        <taxon>Streptophyta</taxon>
        <taxon>Embryophyta</taxon>
        <taxon>Tracheophyta</taxon>
        <taxon>Spermatophyta</taxon>
        <taxon>Magnoliopsida</taxon>
        <taxon>Ranunculales</taxon>
        <taxon>Papaveraceae</taxon>
        <taxon>Papaveroideae</taxon>
        <taxon>Papaver</taxon>
    </lineage>
</organism>
<protein>
    <recommendedName>
        <fullName evidence="5">Protein kinase domain-containing protein</fullName>
    </recommendedName>
</protein>
<dbReference type="EMBL" id="JAJJMA010291874">
    <property type="protein sequence ID" value="MCL7047354.1"/>
    <property type="molecule type" value="Genomic_DNA"/>
</dbReference>
<evidence type="ECO:0000313" key="7">
    <source>
        <dbReference type="Proteomes" id="UP001177140"/>
    </source>
</evidence>
<comment type="caution">
    <text evidence="6">The sequence shown here is derived from an EMBL/GenBank/DDBJ whole genome shotgun (WGS) entry which is preliminary data.</text>
</comment>
<dbReference type="PANTHER" id="PTHR47985">
    <property type="entry name" value="OS07G0668900 PROTEIN"/>
    <property type="match status" value="1"/>
</dbReference>
<name>A0AA42B170_PAPNU</name>
<evidence type="ECO:0000256" key="1">
    <source>
        <dbReference type="ARBA" id="ARBA00004370"/>
    </source>
</evidence>
<dbReference type="Gene3D" id="3.30.200.20">
    <property type="entry name" value="Phosphorylase Kinase, domain 1"/>
    <property type="match status" value="1"/>
</dbReference>